<proteinExistence type="predicted"/>
<protein>
    <submittedName>
        <fullName evidence="1">HDC17465</fullName>
    </submittedName>
</protein>
<reference evidence="1" key="1">
    <citation type="journal article" date="2003" name="Genome Biol.">
        <title>An integrated gene annotation and transcriptional profiling approach towards the full gene content of the Drosophila genome.</title>
        <authorList>
            <person name="Hild M."/>
            <person name="Beckmann B."/>
            <person name="Haas S.A."/>
            <person name="Koch B."/>
            <person name="Solovyev V."/>
            <person name="Busold C."/>
            <person name="Fellenberg K."/>
            <person name="Boutros M."/>
            <person name="Vingron M."/>
            <person name="Sauer F."/>
            <person name="Hoheisel J.D."/>
            <person name="Paro R."/>
        </authorList>
    </citation>
    <scope>NUCLEOTIDE SEQUENCE</scope>
</reference>
<organism evidence="1">
    <name type="scientific">Drosophila melanogaster</name>
    <name type="common">Fruit fly</name>
    <dbReference type="NCBI Taxonomy" id="7227"/>
    <lineage>
        <taxon>Eukaryota</taxon>
        <taxon>Metazoa</taxon>
        <taxon>Ecdysozoa</taxon>
        <taxon>Arthropoda</taxon>
        <taxon>Hexapoda</taxon>
        <taxon>Insecta</taxon>
        <taxon>Pterygota</taxon>
        <taxon>Neoptera</taxon>
        <taxon>Endopterygota</taxon>
        <taxon>Diptera</taxon>
        <taxon>Brachycera</taxon>
        <taxon>Muscomorpha</taxon>
        <taxon>Ephydroidea</taxon>
        <taxon>Drosophilidae</taxon>
        <taxon>Drosophila</taxon>
        <taxon>Sophophora</taxon>
    </lineage>
</organism>
<name>Q6IIP1_DROME</name>
<gene>
    <name evidence="1" type="ORF">HDC17465</name>
</gene>
<dbReference type="EMBL" id="BK003025">
    <property type="protein sequence ID" value="DAA03225.1"/>
    <property type="molecule type" value="Genomic_DNA"/>
</dbReference>
<dbReference type="AlphaFoldDB" id="Q6IIP1"/>
<accession>Q6IIP1</accession>
<evidence type="ECO:0000313" key="1">
    <source>
        <dbReference type="EMBL" id="DAA03225.1"/>
    </source>
</evidence>
<sequence>MLFKDESTTEGILACARRITRYVGTQSRENLATGTVSGSGPGRYNRLRTTDYGLRTTDKRTADPVFRITDVLCVTGSHFNGSAIRFRCPFRGHSAFQKKFGIDNRYVWPAPFATVQAKDSKGCERQIEENKGVDPQPHPAPGTLHPLHPLANNNAQLALAHLATWLVVTFAQCAIPKVPRRGLRRRLQVTGGSSVTGRQGGCRRPLLLDWEIWWENVSPLLTALKASQPIQ</sequence>